<comment type="caution">
    <text evidence="2">The sequence shown here is derived from an EMBL/GenBank/DDBJ whole genome shotgun (WGS) entry which is preliminary data.</text>
</comment>
<feature type="transmembrane region" description="Helical" evidence="1">
    <location>
        <begin position="362"/>
        <end position="383"/>
    </location>
</feature>
<keyword evidence="1" id="KW-0472">Membrane</keyword>
<protein>
    <recommendedName>
        <fullName evidence="4">Major facilitator superfamily (MFS) profile domain-containing protein</fullName>
    </recommendedName>
</protein>
<keyword evidence="1" id="KW-0812">Transmembrane</keyword>
<accession>A0A422QNA2</accession>
<evidence type="ECO:0008006" key="4">
    <source>
        <dbReference type="Google" id="ProtNLM"/>
    </source>
</evidence>
<dbReference type="EMBL" id="JSAB01000066">
    <property type="protein sequence ID" value="RNF31322.1"/>
    <property type="molecule type" value="Genomic_DNA"/>
</dbReference>
<dbReference type="SUPFAM" id="SSF103473">
    <property type="entry name" value="MFS general substrate transporter"/>
    <property type="match status" value="1"/>
</dbReference>
<gene>
    <name evidence="2" type="ORF">NM04_08000</name>
</gene>
<dbReference type="AlphaFoldDB" id="A0A422QNA2"/>
<feature type="transmembrane region" description="Helical" evidence="1">
    <location>
        <begin position="139"/>
        <end position="164"/>
    </location>
</feature>
<feature type="transmembrane region" description="Helical" evidence="1">
    <location>
        <begin position="395"/>
        <end position="413"/>
    </location>
</feature>
<feature type="transmembrane region" description="Helical" evidence="1">
    <location>
        <begin position="425"/>
        <end position="443"/>
    </location>
</feature>
<feature type="transmembrane region" description="Helical" evidence="1">
    <location>
        <begin position="20"/>
        <end position="40"/>
    </location>
</feature>
<proteinExistence type="predicted"/>
<reference evidence="2" key="1">
    <citation type="submission" date="2014-10" db="EMBL/GenBank/DDBJ databases">
        <title>Massilia sp. genome.</title>
        <authorList>
            <person name="Xu B."/>
            <person name="Dai L."/>
            <person name="Huang Z."/>
        </authorList>
    </citation>
    <scope>NUCLEOTIDE SEQUENCE [LARGE SCALE GENOMIC DNA]</scope>
    <source>
        <strain evidence="2">CFS-1</strain>
    </source>
</reference>
<dbReference type="PANTHER" id="PTHR23528:SF1">
    <property type="entry name" value="MAJOR FACILITATOR SUPERFAMILY (MFS) PROFILE DOMAIN-CONTAINING PROTEIN"/>
    <property type="match status" value="1"/>
</dbReference>
<organism evidence="2 3">
    <name type="scientific">Massilia aurea</name>
    <dbReference type="NCBI Taxonomy" id="373040"/>
    <lineage>
        <taxon>Bacteria</taxon>
        <taxon>Pseudomonadati</taxon>
        <taxon>Pseudomonadota</taxon>
        <taxon>Betaproteobacteria</taxon>
        <taxon>Burkholderiales</taxon>
        <taxon>Oxalobacteraceae</taxon>
        <taxon>Telluria group</taxon>
        <taxon>Massilia</taxon>
    </lineage>
</organism>
<feature type="transmembrane region" description="Helical" evidence="1">
    <location>
        <begin position="176"/>
        <end position="196"/>
    </location>
</feature>
<feature type="transmembrane region" description="Helical" evidence="1">
    <location>
        <begin position="104"/>
        <end position="127"/>
    </location>
</feature>
<feature type="transmembrane region" description="Helical" evidence="1">
    <location>
        <begin position="60"/>
        <end position="83"/>
    </location>
</feature>
<sequence length="456" mass="48204">MRRAAFANASWQAGTLRYGAWGLCVLVGWLLVGALGIAVRERWAGPIGLLVLRNHGASDTAVAMLLSTVPALISLLVVPAIGLRSDRSRSRWGRRRPYLVVSAPLAAAAMLCVALAPAFAAGAHALLGAWSPGLRPLELGLFCLFWTVFDAAAMTTMALFAGLVADVIPFGLAGRFYAAVRVVGLGVAIGFNMTLFALSEAWLAEILVAIALIFGLTIPLMCLMVREGDYPPPAPVAHDDAAAAAAGGRLALARTQLRLCCAQRRYLWIFGAFMLAAVTFVPFNTFSLHYALDLGLSKAELGELTALAYAVSIASAFVIGWLVDRRGAVRVAAAMMALYFAIALGGWLLVDGADSFRPFYVAHVICSGAYFTAAAAMPLALFPRDEFVRYNASKDILVAFANILVASCIGPLLDHSGHDYRLTLGSAVLFSLLALACLGRLLAAHSVPARSPLLAG</sequence>
<dbReference type="InterPro" id="IPR036259">
    <property type="entry name" value="MFS_trans_sf"/>
</dbReference>
<feature type="transmembrane region" description="Helical" evidence="1">
    <location>
        <begin position="202"/>
        <end position="225"/>
    </location>
</feature>
<name>A0A422QNA2_9BURK</name>
<dbReference type="Proteomes" id="UP000283254">
    <property type="component" value="Unassembled WGS sequence"/>
</dbReference>
<feature type="transmembrane region" description="Helical" evidence="1">
    <location>
        <begin position="331"/>
        <end position="350"/>
    </location>
</feature>
<dbReference type="Pfam" id="PF13347">
    <property type="entry name" value="MFS_2"/>
    <property type="match status" value="1"/>
</dbReference>
<dbReference type="Gene3D" id="1.20.1250.20">
    <property type="entry name" value="MFS general substrate transporter like domains"/>
    <property type="match status" value="1"/>
</dbReference>
<feature type="transmembrane region" description="Helical" evidence="1">
    <location>
        <begin position="306"/>
        <end position="324"/>
    </location>
</feature>
<dbReference type="PANTHER" id="PTHR23528">
    <property type="match status" value="1"/>
</dbReference>
<keyword evidence="3" id="KW-1185">Reference proteome</keyword>
<feature type="transmembrane region" description="Helical" evidence="1">
    <location>
        <begin position="266"/>
        <end position="286"/>
    </location>
</feature>
<evidence type="ECO:0000313" key="2">
    <source>
        <dbReference type="EMBL" id="RNF31322.1"/>
    </source>
</evidence>
<evidence type="ECO:0000256" key="1">
    <source>
        <dbReference type="SAM" id="Phobius"/>
    </source>
</evidence>
<dbReference type="RefSeq" id="WP_123069010.1">
    <property type="nucleotide sequence ID" value="NZ_JSAB01000066.1"/>
</dbReference>
<dbReference type="OrthoDB" id="8877752at2"/>
<keyword evidence="1" id="KW-1133">Transmembrane helix</keyword>
<evidence type="ECO:0000313" key="3">
    <source>
        <dbReference type="Proteomes" id="UP000283254"/>
    </source>
</evidence>